<dbReference type="Pfam" id="PF12833">
    <property type="entry name" value="HTH_18"/>
    <property type="match status" value="1"/>
</dbReference>
<dbReference type="InterPro" id="IPR052158">
    <property type="entry name" value="INH-QAR"/>
</dbReference>
<feature type="domain" description="HTH araC/xylS-type" evidence="5">
    <location>
        <begin position="216"/>
        <end position="314"/>
    </location>
</feature>
<dbReference type="RefSeq" id="WP_184712242.1">
    <property type="nucleotide sequence ID" value="NZ_JACHJP010000001.1"/>
</dbReference>
<dbReference type="InterPro" id="IPR018060">
    <property type="entry name" value="HTH_AraC"/>
</dbReference>
<dbReference type="EMBL" id="JACHJP010000001">
    <property type="protein sequence ID" value="MBB4913465.1"/>
    <property type="molecule type" value="Genomic_DNA"/>
</dbReference>
<dbReference type="SMART" id="SM00342">
    <property type="entry name" value="HTH_ARAC"/>
    <property type="match status" value="1"/>
</dbReference>
<evidence type="ECO:0000256" key="4">
    <source>
        <dbReference type="SAM" id="MobiDB-lite"/>
    </source>
</evidence>
<comment type="caution">
    <text evidence="6">The sequence shown here is derived from an EMBL/GenBank/DDBJ whole genome shotgun (WGS) entry which is preliminary data.</text>
</comment>
<dbReference type="PANTHER" id="PTHR43130">
    <property type="entry name" value="ARAC-FAMILY TRANSCRIPTIONAL REGULATOR"/>
    <property type="match status" value="1"/>
</dbReference>
<keyword evidence="3" id="KW-0804">Transcription</keyword>
<protein>
    <submittedName>
        <fullName evidence="6">Transcriptional regulator GlxA family with amidase domain</fullName>
    </submittedName>
</protein>
<evidence type="ECO:0000259" key="5">
    <source>
        <dbReference type="PROSITE" id="PS01124"/>
    </source>
</evidence>
<name>A0A7W7QH35_9ACTN</name>
<dbReference type="SUPFAM" id="SSF46689">
    <property type="entry name" value="Homeodomain-like"/>
    <property type="match status" value="2"/>
</dbReference>
<keyword evidence="1" id="KW-0805">Transcription regulation</keyword>
<dbReference type="PANTHER" id="PTHR43130:SF3">
    <property type="entry name" value="HTH-TYPE TRANSCRIPTIONAL REGULATOR RV1931C"/>
    <property type="match status" value="1"/>
</dbReference>
<dbReference type="Gene3D" id="1.10.10.60">
    <property type="entry name" value="Homeodomain-like"/>
    <property type="match status" value="2"/>
</dbReference>
<dbReference type="InterPro" id="IPR009057">
    <property type="entry name" value="Homeodomain-like_sf"/>
</dbReference>
<evidence type="ECO:0000256" key="1">
    <source>
        <dbReference type="ARBA" id="ARBA00023015"/>
    </source>
</evidence>
<dbReference type="InterPro" id="IPR029062">
    <property type="entry name" value="Class_I_gatase-like"/>
</dbReference>
<organism evidence="6 7">
    <name type="scientific">Streptosporangium saharense</name>
    <dbReference type="NCBI Taxonomy" id="1706840"/>
    <lineage>
        <taxon>Bacteria</taxon>
        <taxon>Bacillati</taxon>
        <taxon>Actinomycetota</taxon>
        <taxon>Actinomycetes</taxon>
        <taxon>Streptosporangiales</taxon>
        <taxon>Streptosporangiaceae</taxon>
        <taxon>Streptosporangium</taxon>
    </lineage>
</organism>
<evidence type="ECO:0000256" key="2">
    <source>
        <dbReference type="ARBA" id="ARBA00023125"/>
    </source>
</evidence>
<accession>A0A7W7QH35</accession>
<dbReference type="Gene3D" id="3.40.50.880">
    <property type="match status" value="1"/>
</dbReference>
<dbReference type="AlphaFoldDB" id="A0A7W7QH35"/>
<dbReference type="CDD" id="cd03137">
    <property type="entry name" value="GATase1_AraC_1"/>
    <property type="match status" value="1"/>
</dbReference>
<evidence type="ECO:0000256" key="3">
    <source>
        <dbReference type="ARBA" id="ARBA00023163"/>
    </source>
</evidence>
<dbReference type="Pfam" id="PF01965">
    <property type="entry name" value="DJ-1_PfpI"/>
    <property type="match status" value="1"/>
</dbReference>
<dbReference type="InterPro" id="IPR018062">
    <property type="entry name" value="HTH_AraC-typ_CS"/>
</dbReference>
<dbReference type="Proteomes" id="UP000552644">
    <property type="component" value="Unassembled WGS sequence"/>
</dbReference>
<dbReference type="SUPFAM" id="SSF52317">
    <property type="entry name" value="Class I glutamine amidotransferase-like"/>
    <property type="match status" value="1"/>
</dbReference>
<keyword evidence="7" id="KW-1185">Reference proteome</keyword>
<feature type="region of interest" description="Disordered" evidence="4">
    <location>
        <begin position="305"/>
        <end position="332"/>
    </location>
</feature>
<dbReference type="InterPro" id="IPR002818">
    <property type="entry name" value="DJ-1/PfpI"/>
</dbReference>
<reference evidence="6 7" key="1">
    <citation type="submission" date="2020-08" db="EMBL/GenBank/DDBJ databases">
        <title>Genomic Encyclopedia of Type Strains, Phase III (KMG-III): the genomes of soil and plant-associated and newly described type strains.</title>
        <authorList>
            <person name="Whitman W."/>
        </authorList>
    </citation>
    <scope>NUCLEOTIDE SEQUENCE [LARGE SCALE GENOMIC DNA]</scope>
    <source>
        <strain evidence="6 7">CECT 8840</strain>
    </source>
</reference>
<dbReference type="PROSITE" id="PS01124">
    <property type="entry name" value="HTH_ARAC_FAMILY_2"/>
    <property type="match status" value="1"/>
</dbReference>
<evidence type="ECO:0000313" key="6">
    <source>
        <dbReference type="EMBL" id="MBB4913465.1"/>
    </source>
</evidence>
<keyword evidence="2" id="KW-0238">DNA-binding</keyword>
<sequence length="332" mass="36414">MAAFRSVVVFATDGVSTFDIGGIGAIFADRLEAELPSFDFTVCAERPGPLLTDLGLSMHVTHGLDRIDKADLVILMPGYDTRPDPTPELVTALLSANRRGAIIAAFCTGTHLLAATGLLDGRRASTHWHLLEDFATLYPEVTVTADTLYIDEGLVITGAGIVAGIDMCLHLLRREHGAAVANAVARAMVAAPHRDGDQAQRIDRSVPGSNEDELFTGVIHWAHANLDRPLLVNDLAAQALMSPRTFARRFRAAMGTTPHSWLLAQRLNRAEELLETTDLRIEEIARLVGYNSVAVFREQFTKRRGLSPRDHRRRHDRRSEPDASVEVFRTAG</sequence>
<feature type="compositionally biased region" description="Basic residues" evidence="4">
    <location>
        <begin position="305"/>
        <end position="316"/>
    </location>
</feature>
<dbReference type="PROSITE" id="PS00041">
    <property type="entry name" value="HTH_ARAC_FAMILY_1"/>
    <property type="match status" value="1"/>
</dbReference>
<proteinExistence type="predicted"/>
<evidence type="ECO:0000313" key="7">
    <source>
        <dbReference type="Proteomes" id="UP000552644"/>
    </source>
</evidence>
<dbReference type="GO" id="GO:0043565">
    <property type="term" value="F:sequence-specific DNA binding"/>
    <property type="evidence" value="ECO:0007669"/>
    <property type="project" value="InterPro"/>
</dbReference>
<gene>
    <name evidence="6" type="ORF">FHS44_000537</name>
</gene>
<dbReference type="GO" id="GO:0003700">
    <property type="term" value="F:DNA-binding transcription factor activity"/>
    <property type="evidence" value="ECO:0007669"/>
    <property type="project" value="InterPro"/>
</dbReference>